<dbReference type="InterPro" id="IPR013108">
    <property type="entry name" value="Amidohydro_3"/>
</dbReference>
<dbReference type="InterPro" id="IPR011059">
    <property type="entry name" value="Metal-dep_hydrolase_composite"/>
</dbReference>
<dbReference type="PANTHER" id="PTHR11647:SF1">
    <property type="entry name" value="COLLAPSIN RESPONSE MEDIATOR PROTEIN"/>
    <property type="match status" value="1"/>
</dbReference>
<dbReference type="SUPFAM" id="SSF51338">
    <property type="entry name" value="Composite domain of metallo-dependent hydrolases"/>
    <property type="match status" value="1"/>
</dbReference>
<accession>A0A382YEW8</accession>
<dbReference type="AlphaFoldDB" id="A0A382YEW8"/>
<gene>
    <name evidence="2" type="ORF">METZ01_LOCUS434504</name>
</gene>
<dbReference type="Pfam" id="PF07969">
    <property type="entry name" value="Amidohydro_3"/>
    <property type="match status" value="1"/>
</dbReference>
<evidence type="ECO:0000259" key="1">
    <source>
        <dbReference type="Pfam" id="PF07969"/>
    </source>
</evidence>
<organism evidence="2">
    <name type="scientific">marine metagenome</name>
    <dbReference type="NCBI Taxonomy" id="408172"/>
    <lineage>
        <taxon>unclassified sequences</taxon>
        <taxon>metagenomes</taxon>
        <taxon>ecological metagenomes</taxon>
    </lineage>
</organism>
<protein>
    <recommendedName>
        <fullName evidence="1">Amidohydrolase 3 domain-containing protein</fullName>
    </recommendedName>
</protein>
<feature type="non-terminal residue" evidence="2">
    <location>
        <position position="264"/>
    </location>
</feature>
<feature type="non-terminal residue" evidence="2">
    <location>
        <position position="1"/>
    </location>
</feature>
<name>A0A382YEW8_9ZZZZ</name>
<dbReference type="EMBL" id="UINC01175168">
    <property type="protein sequence ID" value="SVD81650.1"/>
    <property type="molecule type" value="Genomic_DNA"/>
</dbReference>
<sequence>AFRKVFMNDFNIRNARIIDGSGGPVRQADLAIKDHRIVEIGQVGPAEIELDAAGNCLAPGLIDTHAHDDGAFLKHPDMTFKLSQGVTTVVNGNCGFSAIPMDNSAEGIKASGGILTGIESGFTDLEGYFKTVLARKPAINNMMLVGHNTVRSLVMGTQRRAPSDKELSTMAGHVEKAMEQGACGFSTGLIYRPGRYSETEEVIELARKAQPYGGLYTTHMRNEGDKLLEAIDEALTIGREANIHTHISHHKAAGKQNWGKVKSS</sequence>
<proteinExistence type="predicted"/>
<feature type="domain" description="Amidohydrolase 3" evidence="1">
    <location>
        <begin position="50"/>
        <end position="248"/>
    </location>
</feature>
<dbReference type="Gene3D" id="3.20.20.140">
    <property type="entry name" value="Metal-dependent hydrolases"/>
    <property type="match status" value="1"/>
</dbReference>
<dbReference type="GO" id="GO:0005829">
    <property type="term" value="C:cytosol"/>
    <property type="evidence" value="ECO:0007669"/>
    <property type="project" value="TreeGrafter"/>
</dbReference>
<dbReference type="GO" id="GO:0016812">
    <property type="term" value="F:hydrolase activity, acting on carbon-nitrogen (but not peptide) bonds, in cyclic amides"/>
    <property type="evidence" value="ECO:0007669"/>
    <property type="project" value="TreeGrafter"/>
</dbReference>
<reference evidence="2" key="1">
    <citation type="submission" date="2018-05" db="EMBL/GenBank/DDBJ databases">
        <authorList>
            <person name="Lanie J.A."/>
            <person name="Ng W.-L."/>
            <person name="Kazmierczak K.M."/>
            <person name="Andrzejewski T.M."/>
            <person name="Davidsen T.M."/>
            <person name="Wayne K.J."/>
            <person name="Tettelin H."/>
            <person name="Glass J.I."/>
            <person name="Rusch D."/>
            <person name="Podicherti R."/>
            <person name="Tsui H.-C.T."/>
            <person name="Winkler M.E."/>
        </authorList>
    </citation>
    <scope>NUCLEOTIDE SEQUENCE</scope>
</reference>
<dbReference type="InterPro" id="IPR032466">
    <property type="entry name" value="Metal_Hydrolase"/>
</dbReference>
<dbReference type="PANTHER" id="PTHR11647">
    <property type="entry name" value="HYDRANTOINASE/DIHYDROPYRIMIDINASE FAMILY MEMBER"/>
    <property type="match status" value="1"/>
</dbReference>
<dbReference type="InterPro" id="IPR050378">
    <property type="entry name" value="Metallo-dep_Hydrolases_sf"/>
</dbReference>
<evidence type="ECO:0000313" key="2">
    <source>
        <dbReference type="EMBL" id="SVD81650.1"/>
    </source>
</evidence>
<dbReference type="SUPFAM" id="SSF51556">
    <property type="entry name" value="Metallo-dependent hydrolases"/>
    <property type="match status" value="1"/>
</dbReference>